<comment type="similarity">
    <text evidence="1">Belongs to the NAD(P)-dependent epimerase/dehydratase family.</text>
</comment>
<name>A0ABX6SC70_9BACI</name>
<evidence type="ECO:0000256" key="1">
    <source>
        <dbReference type="ARBA" id="ARBA00007637"/>
    </source>
</evidence>
<evidence type="ECO:0000259" key="2">
    <source>
        <dbReference type="Pfam" id="PF01370"/>
    </source>
</evidence>
<dbReference type="SUPFAM" id="SSF51735">
    <property type="entry name" value="NAD(P)-binding Rossmann-fold domains"/>
    <property type="match status" value="1"/>
</dbReference>
<proteinExistence type="inferred from homology"/>
<reference evidence="3 4" key="1">
    <citation type="submission" date="2020-06" db="EMBL/GenBank/DDBJ databases">
        <title>Metabacillus dokdonensis sp. nov., isolated from the rhizosphere of Elymus tsukushiensis, a plant native to the Dokdo Islands, Republic of Korea.</title>
        <authorList>
            <person name="Lee S.Y."/>
            <person name="Hwang Y.J."/>
            <person name="Son J.S."/>
            <person name="Ghim S.Y."/>
        </authorList>
    </citation>
    <scope>NUCLEOTIDE SEQUENCE [LARGE SCALE GENOMIC DNA]</scope>
    <source>
        <strain evidence="3 4">KUDC1714</strain>
    </source>
</reference>
<sequence length="300" mass="33853">MNKTALVTGATGFVGSNVTKRLVENGWRVHVILRPQSKLTLLDNLKNNVTFHYHDGSAENMLGILKSIKPDIVFHLASLFLAHHQTKHIEEMIKSNITFGTQLVDAMTAIGSSCMINTGTSWQHFQNKKYNPVCLYAATKQAFESILTFYTQTTLLKVITLKLFDTFGPNDPRPKLFTLLRKTANENNTLAMSPGEQLIDLVYIDDVVDAFMKAAERFQKGKSNQWEEYAVSSGNPIPLKEIVSIYGSVTGKRLSINWGERLYRHNEVMIPWNKGKCLPGWETKISLEEGIKRMELGSED</sequence>
<dbReference type="Pfam" id="PF01370">
    <property type="entry name" value="Epimerase"/>
    <property type="match status" value="1"/>
</dbReference>
<accession>A0ABX6SC70</accession>
<protein>
    <submittedName>
        <fullName evidence="3">NAD(P)-dependent oxidoreductase</fullName>
    </submittedName>
</protein>
<gene>
    <name evidence="3" type="ORF">HUW50_13885</name>
</gene>
<dbReference type="PANTHER" id="PTHR43000">
    <property type="entry name" value="DTDP-D-GLUCOSE 4,6-DEHYDRATASE-RELATED"/>
    <property type="match status" value="1"/>
</dbReference>
<feature type="domain" description="NAD-dependent epimerase/dehydratase" evidence="2">
    <location>
        <begin position="5"/>
        <end position="224"/>
    </location>
</feature>
<dbReference type="EMBL" id="CP055263">
    <property type="protein sequence ID" value="QNF30951.1"/>
    <property type="molecule type" value="Genomic_DNA"/>
</dbReference>
<dbReference type="InterPro" id="IPR036291">
    <property type="entry name" value="NAD(P)-bd_dom_sf"/>
</dbReference>
<dbReference type="Proteomes" id="UP000515490">
    <property type="component" value="Chromosome"/>
</dbReference>
<dbReference type="InterPro" id="IPR001509">
    <property type="entry name" value="Epimerase_deHydtase"/>
</dbReference>
<keyword evidence="4" id="KW-1185">Reference proteome</keyword>
<evidence type="ECO:0000313" key="3">
    <source>
        <dbReference type="EMBL" id="QNF30951.1"/>
    </source>
</evidence>
<organism evidence="3 4">
    <name type="scientific">Metabacillus elymi</name>
    <dbReference type="NCBI Taxonomy" id="2745198"/>
    <lineage>
        <taxon>Bacteria</taxon>
        <taxon>Bacillati</taxon>
        <taxon>Bacillota</taxon>
        <taxon>Bacilli</taxon>
        <taxon>Bacillales</taxon>
        <taxon>Bacillaceae</taxon>
        <taxon>Metabacillus</taxon>
    </lineage>
</organism>
<evidence type="ECO:0000313" key="4">
    <source>
        <dbReference type="Proteomes" id="UP000515490"/>
    </source>
</evidence>
<dbReference type="Gene3D" id="3.40.50.720">
    <property type="entry name" value="NAD(P)-binding Rossmann-like Domain"/>
    <property type="match status" value="1"/>
</dbReference>